<proteinExistence type="predicted"/>
<evidence type="ECO:0000256" key="1">
    <source>
        <dbReference type="SAM" id="MobiDB-lite"/>
    </source>
</evidence>
<dbReference type="InterPro" id="IPR013783">
    <property type="entry name" value="Ig-like_fold"/>
</dbReference>
<keyword evidence="2" id="KW-0812">Transmembrane</keyword>
<feature type="domain" description="Ig-like" evidence="3">
    <location>
        <begin position="221"/>
        <end position="307"/>
    </location>
</feature>
<dbReference type="SMART" id="SM00409">
    <property type="entry name" value="IG"/>
    <property type="match status" value="5"/>
</dbReference>
<reference evidence="4 5" key="2">
    <citation type="submission" date="2019-01" db="EMBL/GenBank/DDBJ databases">
        <title>A chromosome length genome reference of the Java medaka (oryzias javanicus).</title>
        <authorList>
            <person name="Herpin A."/>
            <person name="Takehana Y."/>
            <person name="Naruse K."/>
            <person name="Ansai S."/>
            <person name="Kawaguchi M."/>
        </authorList>
    </citation>
    <scope>NUCLEOTIDE SEQUENCE [LARGE SCALE GENOMIC DNA]</scope>
    <source>
        <strain evidence="4">RS831</strain>
        <tissue evidence="4">Whole body</tissue>
    </source>
</reference>
<evidence type="ECO:0000313" key="5">
    <source>
        <dbReference type="Proteomes" id="UP000283210"/>
    </source>
</evidence>
<dbReference type="PANTHER" id="PTHR46013">
    <property type="entry name" value="VASCULAR CELL ADHESION MOLECULE 1"/>
    <property type="match status" value="1"/>
</dbReference>
<dbReference type="InterPro" id="IPR036179">
    <property type="entry name" value="Ig-like_dom_sf"/>
</dbReference>
<feature type="domain" description="Ig-like" evidence="3">
    <location>
        <begin position="395"/>
        <end position="469"/>
    </location>
</feature>
<feature type="region of interest" description="Disordered" evidence="1">
    <location>
        <begin position="686"/>
        <end position="711"/>
    </location>
</feature>
<dbReference type="AlphaFoldDB" id="A0A3S2PLF8"/>
<feature type="transmembrane region" description="Helical" evidence="2">
    <location>
        <begin position="655"/>
        <end position="676"/>
    </location>
</feature>
<dbReference type="Pfam" id="PF13895">
    <property type="entry name" value="Ig_2"/>
    <property type="match status" value="3"/>
</dbReference>
<dbReference type="InterPro" id="IPR007110">
    <property type="entry name" value="Ig-like_dom"/>
</dbReference>
<protein>
    <recommendedName>
        <fullName evidence="3">Ig-like domain-containing protein</fullName>
    </recommendedName>
</protein>
<dbReference type="SMART" id="SM00408">
    <property type="entry name" value="IGc2"/>
    <property type="match status" value="3"/>
</dbReference>
<dbReference type="InterPro" id="IPR003599">
    <property type="entry name" value="Ig_sub"/>
</dbReference>
<keyword evidence="2" id="KW-0472">Membrane</keyword>
<dbReference type="InterPro" id="IPR003598">
    <property type="entry name" value="Ig_sub2"/>
</dbReference>
<reference evidence="4 5" key="1">
    <citation type="submission" date="2018-11" db="EMBL/GenBank/DDBJ databases">
        <authorList>
            <person name="Lopez-Roques C."/>
            <person name="Donnadieu C."/>
            <person name="Bouchez O."/>
            <person name="Klopp C."/>
            <person name="Cabau C."/>
            <person name="Zahm M."/>
        </authorList>
    </citation>
    <scope>NUCLEOTIDE SEQUENCE [LARGE SCALE GENOMIC DNA]</scope>
    <source>
        <strain evidence="4">RS831</strain>
        <tissue evidence="4">Whole body</tissue>
    </source>
</reference>
<dbReference type="OrthoDB" id="10039395at2759"/>
<dbReference type="Proteomes" id="UP000283210">
    <property type="component" value="Chromosome 1"/>
</dbReference>
<dbReference type="Gene3D" id="2.60.40.10">
    <property type="entry name" value="Immunoglobulins"/>
    <property type="match status" value="5"/>
</dbReference>
<evidence type="ECO:0000313" key="4">
    <source>
        <dbReference type="EMBL" id="RVE76668.1"/>
    </source>
</evidence>
<gene>
    <name evidence="4" type="ORF">OJAV_G00011110</name>
</gene>
<dbReference type="SUPFAM" id="SSF48726">
    <property type="entry name" value="Immunoglobulin"/>
    <property type="match status" value="6"/>
</dbReference>
<dbReference type="PROSITE" id="PS50835">
    <property type="entry name" value="IG_LIKE"/>
    <property type="match status" value="5"/>
</dbReference>
<name>A0A3S2PLF8_ORYJA</name>
<keyword evidence="2" id="KW-1133">Transmembrane helix</keyword>
<feature type="domain" description="Ig-like" evidence="3">
    <location>
        <begin position="319"/>
        <end position="393"/>
    </location>
</feature>
<sequence length="794" mass="88952">MRDTTKQKSRMTLTAAETGFVVFLLFLTVIHSQTWSVDYSSTQICALEGSTVEMSCTYSYPTWIEDKITVVQRRFWFTKLKNKNPVDLREDPDYADRITYDFSGNNCLLRISGLKLSDSAVYKFRFETNQPGGSLTGSPGVTLTVTDLQVQIQTKSWCSASSCWLEILCQSRCPLPPSSSYVWYKNGKIIKDKTQHKYSDYFYSLESVSCAVRGHESLHSPVVCVYGDLCIKVSYSERSICAFRGSSVTISCSIQNQYSGSSGSWISVHGQQTFYQNTGNNRFQVQNYQYGSSLTIRDLTDGDSDEYRFKTWLWNKDFPGTTLTVVDPHVEVIRSGLGLVCHSSCFPPGHFSFIWFKNGEKVQGETSSIYREAVSPEDTYSCSYEGQSSHEVYAPKSVSASMDLTEILEDHSVTLTCSSDAKPAATFRWFKDIRTLLTEDPHLTLRSVHRSDSGKYHCVAENELGKTASEYVFINVEYPPETSSVSVDPSEILEGSPVTLTCSSDANPAANYTWFKDNRALLSGQEVHFSSIRSEDSGNYSCKSENKHGQSSSIPLFLDVQYPPRIPSVSVSVFGQILEGSSVTLTCSSDANPAANYTWFKKDEDSPKASGSNWTISDFRAELSGFYYCEAENRRGQNKSSLHRIETETASWKSAAAATITCTALLFVFIPAFIWIRKNRCVSKQEEKRPANRSQVNMSPDINGPSAEAESAEEQLELHYSSIYFSEKQEDCLYSNIRNSKPRQSPEDTTVEYSAVRFKKSARVEKTSGAESSEDFALYSTVNKCLQSKTELSS</sequence>
<keyword evidence="5" id="KW-1185">Reference proteome</keyword>
<evidence type="ECO:0000256" key="2">
    <source>
        <dbReference type="SAM" id="Phobius"/>
    </source>
</evidence>
<feature type="domain" description="Ig-like" evidence="3">
    <location>
        <begin position="564"/>
        <end position="646"/>
    </location>
</feature>
<dbReference type="EMBL" id="CM012437">
    <property type="protein sequence ID" value="RVE76668.1"/>
    <property type="molecule type" value="Genomic_DNA"/>
</dbReference>
<accession>A0A3S2PLF8</accession>
<evidence type="ECO:0000259" key="3">
    <source>
        <dbReference type="PROSITE" id="PS50835"/>
    </source>
</evidence>
<dbReference type="PANTHER" id="PTHR46013:SF4">
    <property type="entry name" value="B-CELL RECEPTOR CD22-RELATED"/>
    <property type="match status" value="1"/>
</dbReference>
<feature type="domain" description="Ig-like" evidence="3">
    <location>
        <begin position="480"/>
        <end position="555"/>
    </location>
</feature>
<organism evidence="4 5">
    <name type="scientific">Oryzias javanicus</name>
    <name type="common">Javanese ricefish</name>
    <name type="synonym">Aplocheilus javanicus</name>
    <dbReference type="NCBI Taxonomy" id="123683"/>
    <lineage>
        <taxon>Eukaryota</taxon>
        <taxon>Metazoa</taxon>
        <taxon>Chordata</taxon>
        <taxon>Craniata</taxon>
        <taxon>Vertebrata</taxon>
        <taxon>Euteleostomi</taxon>
        <taxon>Actinopterygii</taxon>
        <taxon>Neopterygii</taxon>
        <taxon>Teleostei</taxon>
        <taxon>Neoteleostei</taxon>
        <taxon>Acanthomorphata</taxon>
        <taxon>Ovalentaria</taxon>
        <taxon>Atherinomorphae</taxon>
        <taxon>Beloniformes</taxon>
        <taxon>Adrianichthyidae</taxon>
        <taxon>Oryziinae</taxon>
        <taxon>Oryzias</taxon>
    </lineage>
</organism>